<dbReference type="EMBL" id="JPWI01000008">
    <property type="protein sequence ID" value="RCK45085.1"/>
    <property type="molecule type" value="Genomic_DNA"/>
</dbReference>
<sequence length="87" mass="9810">MQLILCHAFHLARITRRNRVPHILCAGSRPHAIAVAPSCGNLINCLKRGDFRSKTEKTDTDQKPRDQDKERLHDTCPLLIAVVFALP</sequence>
<protein>
    <submittedName>
        <fullName evidence="1">Uncharacterized protein</fullName>
    </submittedName>
</protein>
<dbReference type="Proteomes" id="UP000252255">
    <property type="component" value="Unassembled WGS sequence"/>
</dbReference>
<dbReference type="AlphaFoldDB" id="A0A367WUD7"/>
<organism evidence="1 2">
    <name type="scientific">Thalassospira profundimaris</name>
    <dbReference type="NCBI Taxonomy" id="502049"/>
    <lineage>
        <taxon>Bacteria</taxon>
        <taxon>Pseudomonadati</taxon>
        <taxon>Pseudomonadota</taxon>
        <taxon>Alphaproteobacteria</taxon>
        <taxon>Rhodospirillales</taxon>
        <taxon>Thalassospiraceae</taxon>
        <taxon>Thalassospira</taxon>
    </lineage>
</organism>
<proteinExistence type="predicted"/>
<name>A0A367WUD7_9PROT</name>
<evidence type="ECO:0000313" key="1">
    <source>
        <dbReference type="EMBL" id="RCK45085.1"/>
    </source>
</evidence>
<comment type="caution">
    <text evidence="1">The sequence shown here is derived from an EMBL/GenBank/DDBJ whole genome shotgun (WGS) entry which is preliminary data.</text>
</comment>
<reference evidence="1 2" key="1">
    <citation type="submission" date="2014-07" db="EMBL/GenBank/DDBJ databases">
        <title>Draft genome sequence of Thalassospira profundimaris PR54-5.</title>
        <authorList>
            <person name="Lai Q."/>
            <person name="Shao Z."/>
        </authorList>
    </citation>
    <scope>NUCLEOTIDE SEQUENCE [LARGE SCALE GENOMIC DNA]</scope>
    <source>
        <strain evidence="1 2">PR54-5</strain>
    </source>
</reference>
<accession>A0A367WUD7</accession>
<evidence type="ECO:0000313" key="2">
    <source>
        <dbReference type="Proteomes" id="UP000252255"/>
    </source>
</evidence>
<gene>
    <name evidence="1" type="ORF">TH30_13860</name>
</gene>